<proteinExistence type="predicted"/>
<accession>A0A8T1I6E6</accession>
<dbReference type="EMBL" id="RCMV01000276">
    <property type="protein sequence ID" value="KAG3220189.1"/>
    <property type="molecule type" value="Genomic_DNA"/>
</dbReference>
<name>A0A8T1I6E6_9STRA</name>
<evidence type="ECO:0000313" key="3">
    <source>
        <dbReference type="Proteomes" id="UP000760860"/>
    </source>
</evidence>
<organism evidence="2 3">
    <name type="scientific">Phytophthora cactorum</name>
    <dbReference type="NCBI Taxonomy" id="29920"/>
    <lineage>
        <taxon>Eukaryota</taxon>
        <taxon>Sar</taxon>
        <taxon>Stramenopiles</taxon>
        <taxon>Oomycota</taxon>
        <taxon>Peronosporomycetes</taxon>
        <taxon>Peronosporales</taxon>
        <taxon>Peronosporaceae</taxon>
        <taxon>Phytophthora</taxon>
    </lineage>
</organism>
<protein>
    <submittedName>
        <fullName evidence="2">Uncharacterized protein</fullName>
    </submittedName>
</protein>
<reference evidence="2" key="1">
    <citation type="submission" date="2018-05" db="EMBL/GenBank/DDBJ databases">
        <title>Effector identification in a new, highly contiguous assembly of the strawberry crown rot pathogen Phytophthora cactorum.</title>
        <authorList>
            <person name="Armitage A.D."/>
            <person name="Nellist C.F."/>
            <person name="Bates H."/>
            <person name="Vickerstaff R.J."/>
            <person name="Harrison R.J."/>
        </authorList>
    </citation>
    <scope>NUCLEOTIDE SEQUENCE</scope>
    <source>
        <strain evidence="2">P421</strain>
    </source>
</reference>
<feature type="region of interest" description="Disordered" evidence="1">
    <location>
        <begin position="20"/>
        <end position="64"/>
    </location>
</feature>
<sequence length="112" mass="11729">MFSVTSGTIVNEKNDSSSLLADSDARAGGSSEGSEMSGVSVYAGGATTSSLPSPLLDESSDSDSDDVLKSMLIAAAVFRYKAITISRRNANHALNILEEFLVLLRVALQISE</sequence>
<evidence type="ECO:0000256" key="1">
    <source>
        <dbReference type="SAM" id="MobiDB-lite"/>
    </source>
</evidence>
<gene>
    <name evidence="2" type="ORF">PC129_g9049</name>
</gene>
<dbReference type="Proteomes" id="UP000760860">
    <property type="component" value="Unassembled WGS sequence"/>
</dbReference>
<feature type="compositionally biased region" description="Low complexity" evidence="1">
    <location>
        <begin position="20"/>
        <end position="41"/>
    </location>
</feature>
<comment type="caution">
    <text evidence="2">The sequence shown here is derived from an EMBL/GenBank/DDBJ whole genome shotgun (WGS) entry which is preliminary data.</text>
</comment>
<dbReference type="AlphaFoldDB" id="A0A8T1I6E6"/>
<evidence type="ECO:0000313" key="2">
    <source>
        <dbReference type="EMBL" id="KAG3220189.1"/>
    </source>
</evidence>